<keyword evidence="2" id="KW-0472">Membrane</keyword>
<feature type="coiled-coil region" evidence="1">
    <location>
        <begin position="270"/>
        <end position="297"/>
    </location>
</feature>
<organism evidence="3 4">
    <name type="scientific">Diversispora epigaea</name>
    <dbReference type="NCBI Taxonomy" id="1348612"/>
    <lineage>
        <taxon>Eukaryota</taxon>
        <taxon>Fungi</taxon>
        <taxon>Fungi incertae sedis</taxon>
        <taxon>Mucoromycota</taxon>
        <taxon>Glomeromycotina</taxon>
        <taxon>Glomeromycetes</taxon>
        <taxon>Diversisporales</taxon>
        <taxon>Diversisporaceae</taxon>
        <taxon>Diversispora</taxon>
    </lineage>
</organism>
<keyword evidence="2" id="KW-0812">Transmembrane</keyword>
<accession>A0A397GVS3</accession>
<feature type="transmembrane region" description="Helical" evidence="2">
    <location>
        <begin position="175"/>
        <end position="192"/>
    </location>
</feature>
<feature type="transmembrane region" description="Helical" evidence="2">
    <location>
        <begin position="12"/>
        <end position="29"/>
    </location>
</feature>
<dbReference type="Gene3D" id="1.20.1170.10">
    <property type="match status" value="1"/>
</dbReference>
<dbReference type="EMBL" id="PQFF01000374">
    <property type="protein sequence ID" value="RHZ54727.1"/>
    <property type="molecule type" value="Genomic_DNA"/>
</dbReference>
<keyword evidence="4" id="KW-1185">Reference proteome</keyword>
<sequence length="328" mass="37610">MEFENFIKKHHVLLSTKSLSLIIASFLIIRKVQVNDKFISREIQKINVQHDKFIKFCEDSKSLSNALVNYSNDFLSLVSAIKKDNFTTKELISHLTDLLPVAKKNKSESENSEKQIKQISHDLINIKNGLSEYNNKISNDPKNIDSVTKEELLAVEKEQKDLKNAKKRADIAKKVLNVIFMIAPTIFVAVLAPENGEIVESVSYIGIKIATLAMTLLSKGKDRNESIENNNIKIIKLNAQLIDERKKFVDVIKNLDKNLEEITMNMTKIKTHWEEQVNSLNENIRKLERQITKTNIKIISKNAKDIRKEALKYNRIMNLILTNVRLAG</sequence>
<dbReference type="AlphaFoldDB" id="A0A397GVS3"/>
<comment type="caution">
    <text evidence="3">The sequence shown here is derived from an EMBL/GenBank/DDBJ whole genome shotgun (WGS) entry which is preliminary data.</text>
</comment>
<evidence type="ECO:0000256" key="2">
    <source>
        <dbReference type="SAM" id="Phobius"/>
    </source>
</evidence>
<keyword evidence="2" id="KW-1133">Transmembrane helix</keyword>
<name>A0A397GVS3_9GLOM</name>
<reference evidence="3 4" key="1">
    <citation type="submission" date="2018-08" db="EMBL/GenBank/DDBJ databases">
        <title>Genome and evolution of the arbuscular mycorrhizal fungus Diversispora epigaea (formerly Glomus versiforme) and its bacterial endosymbionts.</title>
        <authorList>
            <person name="Sun X."/>
            <person name="Fei Z."/>
            <person name="Harrison M."/>
        </authorList>
    </citation>
    <scope>NUCLEOTIDE SEQUENCE [LARGE SCALE GENOMIC DNA]</scope>
    <source>
        <strain evidence="3 4">IT104</strain>
    </source>
</reference>
<gene>
    <name evidence="3" type="ORF">Glove_423g46</name>
</gene>
<keyword evidence="1" id="KW-0175">Coiled coil</keyword>
<proteinExistence type="predicted"/>
<dbReference type="OrthoDB" id="2356410at2759"/>
<evidence type="ECO:0000256" key="1">
    <source>
        <dbReference type="SAM" id="Coils"/>
    </source>
</evidence>
<protein>
    <submittedName>
        <fullName evidence="3">Uncharacterized protein</fullName>
    </submittedName>
</protein>
<dbReference type="SUPFAM" id="SSF58100">
    <property type="entry name" value="Bacterial hemolysins"/>
    <property type="match status" value="1"/>
</dbReference>
<evidence type="ECO:0000313" key="3">
    <source>
        <dbReference type="EMBL" id="RHZ54727.1"/>
    </source>
</evidence>
<evidence type="ECO:0000313" key="4">
    <source>
        <dbReference type="Proteomes" id="UP000266861"/>
    </source>
</evidence>
<dbReference type="Proteomes" id="UP000266861">
    <property type="component" value="Unassembled WGS sequence"/>
</dbReference>